<accession>A0ABW0T3G7</accession>
<dbReference type="EMBL" id="JBHSNG010000073">
    <property type="protein sequence ID" value="MFC5583449.1"/>
    <property type="molecule type" value="Genomic_DNA"/>
</dbReference>
<keyword evidence="2" id="KW-1185">Reference proteome</keyword>
<evidence type="ECO:0000313" key="1">
    <source>
        <dbReference type="EMBL" id="MFC5583449.1"/>
    </source>
</evidence>
<name>A0ABW0T3G7_9GAMM</name>
<proteinExistence type="predicted"/>
<sequence length="134" mass="14919">MTESAHFSIGQGRFGYGFGVEAIVVDAPDRFHVQFTYGSASVPNSDVIRFVWRDSAWRIAGRDFSTLARCADGSIDTSSRYSVNYLTKRAVATLYDGCRLRKTVRASLHAMPPTLQGFDPLDPALRPKQFAAYF</sequence>
<dbReference type="Proteomes" id="UP001596111">
    <property type="component" value="Unassembled WGS sequence"/>
</dbReference>
<reference evidence="2" key="1">
    <citation type="journal article" date="2019" name="Int. J. Syst. Evol. Microbiol.">
        <title>The Global Catalogue of Microorganisms (GCM) 10K type strain sequencing project: providing services to taxonomists for standard genome sequencing and annotation.</title>
        <authorList>
            <consortium name="The Broad Institute Genomics Platform"/>
            <consortium name="The Broad Institute Genome Sequencing Center for Infectious Disease"/>
            <person name="Wu L."/>
            <person name="Ma J."/>
        </authorList>
    </citation>
    <scope>NUCLEOTIDE SEQUENCE [LARGE SCALE GENOMIC DNA]</scope>
    <source>
        <strain evidence="2">CGMCC 1.13587</strain>
    </source>
</reference>
<evidence type="ECO:0000313" key="2">
    <source>
        <dbReference type="Proteomes" id="UP001596111"/>
    </source>
</evidence>
<gene>
    <name evidence="1" type="ORF">ACFPPB_20265</name>
</gene>
<protein>
    <submittedName>
        <fullName evidence="1">Uncharacterized protein</fullName>
    </submittedName>
</protein>
<organism evidence="1 2">
    <name type="scientific">Rhodanobacter terrae</name>
    <dbReference type="NCBI Taxonomy" id="418647"/>
    <lineage>
        <taxon>Bacteria</taxon>
        <taxon>Pseudomonadati</taxon>
        <taxon>Pseudomonadota</taxon>
        <taxon>Gammaproteobacteria</taxon>
        <taxon>Lysobacterales</taxon>
        <taxon>Rhodanobacteraceae</taxon>
        <taxon>Rhodanobacter</taxon>
    </lineage>
</organism>
<comment type="caution">
    <text evidence="1">The sequence shown here is derived from an EMBL/GenBank/DDBJ whole genome shotgun (WGS) entry which is preliminary data.</text>
</comment>
<dbReference type="RefSeq" id="WP_377330465.1">
    <property type="nucleotide sequence ID" value="NZ_JBHSNG010000073.1"/>
</dbReference>